<reference evidence="8" key="1">
    <citation type="submission" date="2023-07" db="EMBL/GenBank/DDBJ databases">
        <title>A draft genome of Kazachstania heterogenica Y-27499.</title>
        <authorList>
            <person name="Donic C."/>
            <person name="Kralova J.S."/>
            <person name="Fidel L."/>
            <person name="Ben-Dor S."/>
            <person name="Jung S."/>
        </authorList>
    </citation>
    <scope>NUCLEOTIDE SEQUENCE [LARGE SCALE GENOMIC DNA]</scope>
    <source>
        <strain evidence="8">Y27499</strain>
    </source>
</reference>
<dbReference type="Proteomes" id="UP001306508">
    <property type="component" value="Unassembled WGS sequence"/>
</dbReference>
<dbReference type="PANTHER" id="PTHR12196">
    <property type="entry name" value="DOMAIN OF UNKNOWN FUNCTION 71 DUF71 -CONTAINING PROTEIN"/>
    <property type="match status" value="1"/>
</dbReference>
<sequence length="748" mass="85264">MKFAALISGGKDSFFNILHCLKQGHQLIALANLYPNDEEIQDLNSFMFQTVGHDLISLYSRCCNVPLFRKPIRIDSSINKELNYVTVSNDDEIEVLYQLLKEIKSKLPELQAVSVGAILSSYQRVRVEDVCNRLGLTVLSYLWQRDQSELLSEMVTMSTLSTQYDENGSSNNDDEDTSGKGYFDARLVKVAAIGLNSRHLNMTLPQIQLIMMNLNNKYEVNVCGEGGEFETMVLDSPFFKDGYLKLKNMEITSDSKEQNNGVYNARLIVDYQPRQVSDNFFKHELERLPEPALLDEKWQELLDNLKNNDTISNLVEKLASVELTTLSILPSSLPSDYKFIPNVSVVEVNDLLYISNLTSTLPFIGNDNLQYSLEAHMLNIFKQLEHILASRALYPCQIISSSLLLTNIEAFNRINKIYSKWFDTQKWGPLPPARACVGSDLLGQENPIQLSVIIDLNSSKICEYQDGKIKMNKNKNGLHVQSRSYWAPCNIGPYSQATWLNSDQANKVARISGQIALIPSSMEMLPKNDYLTQAVLSLKHFNTVKETIGTEKQLFMTCFVRDANMIAIISKTWSLYCREMSLKSSLWFDKEDEQLESLIIVKISELPRNALCEWGGVACESLYIEDIYDDCSEDEQKEEEEKEEPSKEMDSNIAAEMGLYNDIAVSKGTNHRHFVTGFCNDDNAIILFLNRIKNGHLTLYFNPSKCGSSSSSLVLNQLYSKTNLEMYPVEKVYDYRGNEYKYGYQYFY</sequence>
<dbReference type="CDD" id="cd01994">
    <property type="entry name" value="AANH_PF0828-like"/>
    <property type="match status" value="1"/>
</dbReference>
<feature type="domain" description="Diphthamide synthase" evidence="6">
    <location>
        <begin position="182"/>
        <end position="257"/>
    </location>
</feature>
<dbReference type="FunFam" id="3.40.50.620:FF:000145">
    <property type="entry name" value="ATP-binding domain containing protein"/>
    <property type="match status" value="1"/>
</dbReference>
<dbReference type="CDD" id="cd06156">
    <property type="entry name" value="eu_AANH_C_2"/>
    <property type="match status" value="1"/>
</dbReference>
<dbReference type="InterPro" id="IPR006175">
    <property type="entry name" value="YjgF/YER057c/UK114"/>
</dbReference>
<dbReference type="Pfam" id="PF01902">
    <property type="entry name" value="Diphthami_syn_2"/>
    <property type="match status" value="2"/>
</dbReference>
<dbReference type="AlphaFoldDB" id="A0AAN7WK19"/>
<name>A0AAN7WK19_9SACH</name>
<dbReference type="Pfam" id="PF01042">
    <property type="entry name" value="Ribonuc_L-PSP"/>
    <property type="match status" value="1"/>
</dbReference>
<evidence type="ECO:0000256" key="2">
    <source>
        <dbReference type="ARBA" id="ARBA00018426"/>
    </source>
</evidence>
<comment type="caution">
    <text evidence="7">The sequence shown here is derived from an EMBL/GenBank/DDBJ whole genome shotgun (WGS) entry which is preliminary data.</text>
</comment>
<dbReference type="InterPro" id="IPR030662">
    <property type="entry name" value="DPH6/MJ0570"/>
</dbReference>
<dbReference type="SUPFAM" id="SSF52402">
    <property type="entry name" value="Adenine nucleotide alpha hydrolases-like"/>
    <property type="match status" value="1"/>
</dbReference>
<dbReference type="EC" id="6.3.1.14" evidence="1"/>
<evidence type="ECO:0000259" key="6">
    <source>
        <dbReference type="Pfam" id="PF01902"/>
    </source>
</evidence>
<evidence type="ECO:0000313" key="8">
    <source>
        <dbReference type="Proteomes" id="UP001306508"/>
    </source>
</evidence>
<dbReference type="PANTHER" id="PTHR12196:SF2">
    <property type="entry name" value="DIPHTHINE--AMMONIA LIGASE"/>
    <property type="match status" value="1"/>
</dbReference>
<evidence type="ECO:0000256" key="4">
    <source>
        <dbReference type="ARBA" id="ARBA00031552"/>
    </source>
</evidence>
<evidence type="ECO:0000313" key="7">
    <source>
        <dbReference type="EMBL" id="KAK5773673.1"/>
    </source>
</evidence>
<dbReference type="Gene3D" id="3.40.50.620">
    <property type="entry name" value="HUPs"/>
    <property type="match status" value="1"/>
</dbReference>
<accession>A0AAN7WK19</accession>
<keyword evidence="8" id="KW-1185">Reference proteome</keyword>
<dbReference type="Gene3D" id="3.90.1490.10">
    <property type="entry name" value="putative n-type atp pyrophosphatase, domain 2"/>
    <property type="match status" value="1"/>
</dbReference>
<dbReference type="SUPFAM" id="SSF55298">
    <property type="entry name" value="YjgF-like"/>
    <property type="match status" value="2"/>
</dbReference>
<dbReference type="EMBL" id="JAWIZZ010000071">
    <property type="protein sequence ID" value="KAK5773673.1"/>
    <property type="molecule type" value="Genomic_DNA"/>
</dbReference>
<dbReference type="NCBIfam" id="TIGR00290">
    <property type="entry name" value="MJ0570_dom"/>
    <property type="match status" value="1"/>
</dbReference>
<dbReference type="GO" id="GO:0017183">
    <property type="term" value="P:protein histidyl modification to diphthamide"/>
    <property type="evidence" value="ECO:0007669"/>
    <property type="project" value="TreeGrafter"/>
</dbReference>
<evidence type="ECO:0000256" key="1">
    <source>
        <dbReference type="ARBA" id="ARBA00012089"/>
    </source>
</evidence>
<feature type="domain" description="Diphthamide synthase" evidence="6">
    <location>
        <begin position="1"/>
        <end position="156"/>
    </location>
</feature>
<dbReference type="InterPro" id="IPR035959">
    <property type="entry name" value="RutC-like_sf"/>
</dbReference>
<organism evidence="7 8">
    <name type="scientific">Arxiozyma heterogenica</name>
    <dbReference type="NCBI Taxonomy" id="278026"/>
    <lineage>
        <taxon>Eukaryota</taxon>
        <taxon>Fungi</taxon>
        <taxon>Dikarya</taxon>
        <taxon>Ascomycota</taxon>
        <taxon>Saccharomycotina</taxon>
        <taxon>Saccharomycetes</taxon>
        <taxon>Saccharomycetales</taxon>
        <taxon>Saccharomycetaceae</taxon>
        <taxon>Arxiozyma</taxon>
    </lineage>
</organism>
<evidence type="ECO:0000256" key="3">
    <source>
        <dbReference type="ARBA" id="ARBA00029814"/>
    </source>
</evidence>
<proteinExistence type="predicted"/>
<comment type="catalytic activity">
    <reaction evidence="5">
        <text>diphthine-[translation elongation factor 2] + NH4(+) + ATP = diphthamide-[translation elongation factor 2] + AMP + diphosphate + H(+)</text>
        <dbReference type="Rhea" id="RHEA:19753"/>
        <dbReference type="Rhea" id="RHEA-COMP:10172"/>
        <dbReference type="Rhea" id="RHEA-COMP:10174"/>
        <dbReference type="ChEBI" id="CHEBI:15378"/>
        <dbReference type="ChEBI" id="CHEBI:16692"/>
        <dbReference type="ChEBI" id="CHEBI:28938"/>
        <dbReference type="ChEBI" id="CHEBI:30616"/>
        <dbReference type="ChEBI" id="CHEBI:33019"/>
        <dbReference type="ChEBI" id="CHEBI:82696"/>
        <dbReference type="ChEBI" id="CHEBI:456215"/>
        <dbReference type="EC" id="6.3.1.14"/>
    </reaction>
</comment>
<dbReference type="GO" id="GO:0017178">
    <property type="term" value="F:diphthine-ammonia ligase activity"/>
    <property type="evidence" value="ECO:0007669"/>
    <property type="project" value="UniProtKB-EC"/>
</dbReference>
<protein>
    <recommendedName>
        <fullName evidence="2">Diphthine--ammonia ligase</fullName>
        <ecNumber evidence="1">6.3.1.14</ecNumber>
    </recommendedName>
    <alternativeName>
        <fullName evidence="3">Diphthamide synthase</fullName>
    </alternativeName>
    <alternativeName>
        <fullName evidence="4">Diphthamide synthetase</fullName>
    </alternativeName>
</protein>
<gene>
    <name evidence="7" type="ORF">RI543_004982</name>
</gene>
<dbReference type="InterPro" id="IPR002761">
    <property type="entry name" value="Diphthami_syn_dom"/>
</dbReference>
<dbReference type="Gene3D" id="3.30.1330.40">
    <property type="entry name" value="RutC-like"/>
    <property type="match status" value="2"/>
</dbReference>
<evidence type="ECO:0000256" key="5">
    <source>
        <dbReference type="ARBA" id="ARBA00048108"/>
    </source>
</evidence>
<dbReference type="InterPro" id="IPR014729">
    <property type="entry name" value="Rossmann-like_a/b/a_fold"/>
</dbReference>